<feature type="region of interest" description="Disordered" evidence="1">
    <location>
        <begin position="1"/>
        <end position="22"/>
    </location>
</feature>
<comment type="caution">
    <text evidence="2">The sequence shown here is derived from an EMBL/GenBank/DDBJ whole genome shotgun (WGS) entry which is preliminary data.</text>
</comment>
<organism evidence="2 3">
    <name type="scientific">Rhizobium rhizogenes</name>
    <name type="common">Agrobacterium rhizogenes</name>
    <dbReference type="NCBI Taxonomy" id="359"/>
    <lineage>
        <taxon>Bacteria</taxon>
        <taxon>Pseudomonadati</taxon>
        <taxon>Pseudomonadota</taxon>
        <taxon>Alphaproteobacteria</taxon>
        <taxon>Hyphomicrobiales</taxon>
        <taxon>Rhizobiaceae</taxon>
        <taxon>Rhizobium/Agrobacterium group</taxon>
        <taxon>Rhizobium</taxon>
    </lineage>
</organism>
<dbReference type="AlphaFoldDB" id="A0AA94V998"/>
<evidence type="ECO:0000313" key="2">
    <source>
        <dbReference type="EMBL" id="TRA84139.1"/>
    </source>
</evidence>
<evidence type="ECO:0000313" key="3">
    <source>
        <dbReference type="Proteomes" id="UP000320858"/>
    </source>
</evidence>
<feature type="compositionally biased region" description="Gly residues" evidence="1">
    <location>
        <begin position="1"/>
        <end position="10"/>
    </location>
</feature>
<evidence type="ECO:0000256" key="1">
    <source>
        <dbReference type="SAM" id="MobiDB-lite"/>
    </source>
</evidence>
<accession>A0AA94V998</accession>
<dbReference type="Proteomes" id="UP000320858">
    <property type="component" value="Unassembled WGS sequence"/>
</dbReference>
<sequence length="61" mass="6746">MRKRGIGGQTRGATDIKAPEPRSRGCSVALLYNTRRPHSSLDRQTPDRAYFNALTPMMVAA</sequence>
<proteinExistence type="predicted"/>
<protein>
    <submittedName>
        <fullName evidence="2">Uncharacterized protein</fullName>
    </submittedName>
</protein>
<gene>
    <name evidence="2" type="ORF">EXN24_25670</name>
</gene>
<dbReference type="EMBL" id="SGOB01000011">
    <property type="protein sequence ID" value="TRA84139.1"/>
    <property type="molecule type" value="Genomic_DNA"/>
</dbReference>
<name>A0AA94V998_RHIRH</name>
<reference evidence="2 3" key="1">
    <citation type="journal article" date="2019" name="Appl. Microbiol. Biotechnol.">
        <title>Differential efficiency of wild type rhizogenic strains for rol gene transformation of plants.</title>
        <authorList>
            <person name="Desmet S."/>
            <person name="De Keyser E."/>
            <person name="Van Vaerenbergh J."/>
            <person name="Baeyen S."/>
            <person name="Van Huylenbroeck J."/>
            <person name="Geelen D."/>
            <person name="Dhooghe E."/>
        </authorList>
    </citation>
    <scope>NUCLEOTIDE SEQUENCE [LARGE SCALE GENOMIC DNA]</scope>
    <source>
        <strain evidence="2 3">B 4.1</strain>
    </source>
</reference>